<evidence type="ECO:0000256" key="1">
    <source>
        <dbReference type="ARBA" id="ARBA00009902"/>
    </source>
</evidence>
<gene>
    <name evidence="7" type="ORF">MED297_09036</name>
</gene>
<dbReference type="Pfam" id="PF00251">
    <property type="entry name" value="Glyco_hydro_32N"/>
    <property type="match status" value="1"/>
</dbReference>
<accession>A4BGJ1</accession>
<evidence type="ECO:0000256" key="3">
    <source>
        <dbReference type="ARBA" id="ARBA00023295"/>
    </source>
</evidence>
<reference evidence="7 8" key="1">
    <citation type="submission" date="2006-02" db="EMBL/GenBank/DDBJ databases">
        <authorList>
            <person name="Pinhassi J."/>
            <person name="Pedros-Alio C."/>
            <person name="Ferriera S."/>
            <person name="Johnson J."/>
            <person name="Kravitz S."/>
            <person name="Halpern A."/>
            <person name="Remington K."/>
            <person name="Beeson K."/>
            <person name="Tran B."/>
            <person name="Rogers Y.-H."/>
            <person name="Friedman R."/>
            <person name="Venter J.C."/>
        </authorList>
    </citation>
    <scope>NUCLEOTIDE SEQUENCE [LARGE SCALE GENOMIC DNA]</scope>
    <source>
        <strain evidence="7 8">MED297</strain>
    </source>
</reference>
<feature type="domain" description="Glycosyl hydrolase family 32 C-terminal" evidence="6">
    <location>
        <begin position="343"/>
        <end position="468"/>
    </location>
</feature>
<evidence type="ECO:0000313" key="8">
    <source>
        <dbReference type="Proteomes" id="UP000005953"/>
    </source>
</evidence>
<keyword evidence="2 4" id="KW-0378">Hydrolase</keyword>
<dbReference type="SUPFAM" id="SSF75005">
    <property type="entry name" value="Arabinanase/levansucrase/invertase"/>
    <property type="match status" value="1"/>
</dbReference>
<dbReference type="GO" id="GO:0005737">
    <property type="term" value="C:cytoplasm"/>
    <property type="evidence" value="ECO:0007669"/>
    <property type="project" value="TreeGrafter"/>
</dbReference>
<dbReference type="AlphaFoldDB" id="A4BGJ1"/>
<dbReference type="PANTHER" id="PTHR42800">
    <property type="entry name" value="EXOINULINASE INUD (AFU_ORTHOLOGUE AFUA_5G00480)"/>
    <property type="match status" value="1"/>
</dbReference>
<feature type="domain" description="Glycosyl hydrolase family 32 N-terminal" evidence="5">
    <location>
        <begin position="12"/>
        <end position="321"/>
    </location>
</feature>
<dbReference type="GO" id="GO:0004575">
    <property type="term" value="F:sucrose alpha-glucosidase activity"/>
    <property type="evidence" value="ECO:0007669"/>
    <property type="project" value="TreeGrafter"/>
</dbReference>
<sequence>MSQHDRYRPQVHFTPPANWMNDPNGCLVHNGVYHLFYQYHPGSLQWGPMHWGHATSTDLLHWTHQPVALYPDPQLGMAFSGSAINDRENVSGLFDDEHGLLAFYTAHRDSPDGQDALQQQCLAVSYDQGQTWIPYEGNPVVPNPGVKDFRDPKVFFHTPSQHWVMVVVAGQQVHFYRSGNLRDWQFSGTFGKYQGHDSVVWECPDLLELSDEQGNRHWVLFVSGVTPADEPFPPMQYFVGHFDGHTFTETQPHSDVNRVDAGADFYAAQSFHGTVDHDGRSIWIAWANHWTYANDTPADSWRGLMSLPRELSLVTRHGQLCLRQQVVREFTARLTEAVRHVGSGRWMLPVPNNAQWFQLSIPATTRNTIQFVLNNIDGDRLCLQWQPELKTLTLDRTGIASSAFHERFNQPCQVDLSTAMTDEIGLEVCLIVDRCSAEVFALNGQVAMTCQLFPEQPFDRAELIADDNVFVDQAHLKD</sequence>
<dbReference type="Pfam" id="PF08244">
    <property type="entry name" value="Glyco_hydro_32C"/>
    <property type="match status" value="1"/>
</dbReference>
<dbReference type="InterPro" id="IPR001362">
    <property type="entry name" value="Glyco_hydro_32"/>
</dbReference>
<dbReference type="PROSITE" id="PS00609">
    <property type="entry name" value="GLYCOSYL_HYDROL_F32"/>
    <property type="match status" value="1"/>
</dbReference>
<keyword evidence="8" id="KW-1185">Reference proteome</keyword>
<evidence type="ECO:0000259" key="5">
    <source>
        <dbReference type="Pfam" id="PF00251"/>
    </source>
</evidence>
<dbReference type="SMART" id="SM00640">
    <property type="entry name" value="Glyco_32"/>
    <property type="match status" value="1"/>
</dbReference>
<dbReference type="SUPFAM" id="SSF49899">
    <property type="entry name" value="Concanavalin A-like lectins/glucanases"/>
    <property type="match status" value="1"/>
</dbReference>
<dbReference type="STRING" id="314283.MED297_09036"/>
<dbReference type="InterPro" id="IPR013189">
    <property type="entry name" value="Glyco_hydro_32_C"/>
</dbReference>
<evidence type="ECO:0000256" key="2">
    <source>
        <dbReference type="ARBA" id="ARBA00022801"/>
    </source>
</evidence>
<evidence type="ECO:0000256" key="4">
    <source>
        <dbReference type="RuleBase" id="RU362110"/>
    </source>
</evidence>
<organism evidence="7 8">
    <name type="scientific">Reinekea blandensis MED297</name>
    <dbReference type="NCBI Taxonomy" id="314283"/>
    <lineage>
        <taxon>Bacteria</taxon>
        <taxon>Pseudomonadati</taxon>
        <taxon>Pseudomonadota</taxon>
        <taxon>Gammaproteobacteria</taxon>
        <taxon>Oceanospirillales</taxon>
        <taxon>Saccharospirillaceae</taxon>
        <taxon>Reinekea</taxon>
    </lineage>
</organism>
<dbReference type="InterPro" id="IPR013320">
    <property type="entry name" value="ConA-like_dom_sf"/>
</dbReference>
<keyword evidence="3 4" id="KW-0326">Glycosidase</keyword>
<dbReference type="PANTHER" id="PTHR42800:SF1">
    <property type="entry name" value="EXOINULINASE INUD (AFU_ORTHOLOGUE AFUA_5G00480)"/>
    <property type="match status" value="1"/>
</dbReference>
<dbReference type="Gene3D" id="2.115.10.20">
    <property type="entry name" value="Glycosyl hydrolase domain, family 43"/>
    <property type="match status" value="1"/>
</dbReference>
<comment type="caution">
    <text evidence="7">The sequence shown here is derived from an EMBL/GenBank/DDBJ whole genome shotgun (WGS) entry which is preliminary data.</text>
</comment>
<evidence type="ECO:0000313" key="7">
    <source>
        <dbReference type="EMBL" id="EAR08797.1"/>
    </source>
</evidence>
<dbReference type="CDD" id="cd18622">
    <property type="entry name" value="GH32_Inu-like"/>
    <property type="match status" value="1"/>
</dbReference>
<evidence type="ECO:0000259" key="6">
    <source>
        <dbReference type="Pfam" id="PF08244"/>
    </source>
</evidence>
<dbReference type="OrthoDB" id="9801455at2"/>
<protein>
    <submittedName>
        <fullName evidence="7">Levanase</fullName>
    </submittedName>
</protein>
<comment type="similarity">
    <text evidence="1 4">Belongs to the glycosyl hydrolase 32 family.</text>
</comment>
<dbReference type="InterPro" id="IPR013148">
    <property type="entry name" value="Glyco_hydro_32_N"/>
</dbReference>
<name>A4BGJ1_9GAMM</name>
<dbReference type="EMBL" id="AAOE01000016">
    <property type="protein sequence ID" value="EAR08797.1"/>
    <property type="molecule type" value="Genomic_DNA"/>
</dbReference>
<dbReference type="InterPro" id="IPR018053">
    <property type="entry name" value="Glyco_hydro_32_AS"/>
</dbReference>
<proteinExistence type="inferred from homology"/>
<dbReference type="Gene3D" id="2.60.120.560">
    <property type="entry name" value="Exo-inulinase, domain 1"/>
    <property type="match status" value="1"/>
</dbReference>
<dbReference type="Proteomes" id="UP000005953">
    <property type="component" value="Unassembled WGS sequence"/>
</dbReference>
<dbReference type="RefSeq" id="WP_008046039.1">
    <property type="nucleotide sequence ID" value="NZ_CH724152.1"/>
</dbReference>
<dbReference type="GO" id="GO:0005987">
    <property type="term" value="P:sucrose catabolic process"/>
    <property type="evidence" value="ECO:0007669"/>
    <property type="project" value="TreeGrafter"/>
</dbReference>
<dbReference type="HOGENOM" id="CLU_001528_3_1_6"/>
<dbReference type="InterPro" id="IPR023296">
    <property type="entry name" value="Glyco_hydro_beta-prop_sf"/>
</dbReference>